<dbReference type="Gene3D" id="6.10.10.80">
    <property type="entry name" value="Small, acid-soluble spore protein, alpha/beta type-like"/>
    <property type="match status" value="1"/>
</dbReference>
<protein>
    <recommendedName>
        <fullName evidence="7">Small acid-soluble spore protein alpha/beta type</fullName>
    </recommendedName>
</protein>
<organism evidence="5 6">
    <name type="scientific">Herbinix hemicellulosilytica</name>
    <dbReference type="NCBI Taxonomy" id="1564487"/>
    <lineage>
        <taxon>Bacteria</taxon>
        <taxon>Bacillati</taxon>
        <taxon>Bacillota</taxon>
        <taxon>Clostridia</taxon>
        <taxon>Lachnospirales</taxon>
        <taxon>Lachnospiraceae</taxon>
        <taxon>Herbinix</taxon>
    </lineage>
</organism>
<evidence type="ECO:0000256" key="1">
    <source>
        <dbReference type="ARBA" id="ARBA00003863"/>
    </source>
</evidence>
<gene>
    <name evidence="5" type="ORF">HHT355_0563</name>
</gene>
<dbReference type="PANTHER" id="PTHR36107">
    <property type="entry name" value="SMALL, ACID-SOLUBLE SPORE PROTEIN A"/>
    <property type="match status" value="1"/>
</dbReference>
<dbReference type="PROSITE" id="PS00304">
    <property type="entry name" value="SASP_1"/>
    <property type="match status" value="1"/>
</dbReference>
<evidence type="ECO:0000256" key="3">
    <source>
        <dbReference type="ARBA" id="ARBA00022969"/>
    </source>
</evidence>
<evidence type="ECO:0000256" key="2">
    <source>
        <dbReference type="ARBA" id="ARBA00005442"/>
    </source>
</evidence>
<dbReference type="Pfam" id="PF00269">
    <property type="entry name" value="SASP"/>
    <property type="match status" value="1"/>
</dbReference>
<accession>A0A0H5STX3</accession>
<keyword evidence="4" id="KW-0238">DNA-binding</keyword>
<proteinExistence type="inferred from homology"/>
<reference evidence="5 6" key="1">
    <citation type="submission" date="2015-06" db="EMBL/GenBank/DDBJ databases">
        <authorList>
            <person name="Wibberg Daniel"/>
        </authorList>
    </citation>
    <scope>NUCLEOTIDE SEQUENCE [LARGE SCALE GENOMIC DNA]</scope>
    <source>
        <strain evidence="5 6">T3/55T</strain>
    </source>
</reference>
<dbReference type="GO" id="GO:0003690">
    <property type="term" value="F:double-stranded DNA binding"/>
    <property type="evidence" value="ECO:0007669"/>
    <property type="project" value="InterPro"/>
</dbReference>
<dbReference type="OrthoDB" id="1683773at2"/>
<evidence type="ECO:0000313" key="5">
    <source>
        <dbReference type="EMBL" id="CRZ33768.1"/>
    </source>
</evidence>
<keyword evidence="3" id="KW-0749">Sporulation</keyword>
<dbReference type="InterPro" id="IPR001448">
    <property type="entry name" value="SASP_alpha/beta-type"/>
</dbReference>
<dbReference type="RefSeq" id="WP_103201924.1">
    <property type="nucleotide sequence ID" value="NZ_CVTD020000008.1"/>
</dbReference>
<dbReference type="Proteomes" id="UP000236497">
    <property type="component" value="Unassembled WGS sequence"/>
</dbReference>
<dbReference type="GO" id="GO:0006265">
    <property type="term" value="P:DNA topological change"/>
    <property type="evidence" value="ECO:0007669"/>
    <property type="project" value="InterPro"/>
</dbReference>
<comment type="function">
    <text evidence="1">SASP are bound to spore DNA. They are double-stranded DNA-binding proteins that cause DNA to change to an a-like conformation. They protect the DNA backbone from chemical and enzymatic cleavage and are thus involved in dormant spore's high resistance to UV light.</text>
</comment>
<name>A0A0H5STX3_HERHM</name>
<sequence>MARRNRVEIPEAREALERFKFEVANEIGVPLKKGYNGDLTSYQNGSVGGYMVKKMIQDAEKRMAGQQ</sequence>
<dbReference type="InterPro" id="IPR018126">
    <property type="entry name" value="SASP_alpha/beta-type_CS"/>
</dbReference>
<dbReference type="AlphaFoldDB" id="A0A0H5STX3"/>
<dbReference type="InterPro" id="IPR038300">
    <property type="entry name" value="SASP_sf_alpha/beta"/>
</dbReference>
<comment type="similarity">
    <text evidence="2">Belongs to the alpha/beta-type SASP family.</text>
</comment>
<evidence type="ECO:0000313" key="6">
    <source>
        <dbReference type="Proteomes" id="UP000236497"/>
    </source>
</evidence>
<keyword evidence="6" id="KW-1185">Reference proteome</keyword>
<dbReference type="PANTHER" id="PTHR36107:SF1">
    <property type="entry name" value="SMALL, ACID-SOLUBLE SPORE PROTEIN A"/>
    <property type="match status" value="1"/>
</dbReference>
<evidence type="ECO:0000256" key="4">
    <source>
        <dbReference type="ARBA" id="ARBA00023125"/>
    </source>
</evidence>
<dbReference type="InterPro" id="IPR050847">
    <property type="entry name" value="SASP_DNA-binding"/>
</dbReference>
<evidence type="ECO:0008006" key="7">
    <source>
        <dbReference type="Google" id="ProtNLM"/>
    </source>
</evidence>
<dbReference type="GO" id="GO:0030435">
    <property type="term" value="P:sporulation resulting in formation of a cellular spore"/>
    <property type="evidence" value="ECO:0007669"/>
    <property type="project" value="UniProtKB-KW"/>
</dbReference>
<dbReference type="EMBL" id="CVTD020000008">
    <property type="protein sequence ID" value="CRZ33768.1"/>
    <property type="molecule type" value="Genomic_DNA"/>
</dbReference>